<dbReference type="Proteomes" id="UP000265520">
    <property type="component" value="Unassembled WGS sequence"/>
</dbReference>
<accession>A0A392TUS4</accession>
<organism evidence="1 2">
    <name type="scientific">Trifolium medium</name>
    <dbReference type="NCBI Taxonomy" id="97028"/>
    <lineage>
        <taxon>Eukaryota</taxon>
        <taxon>Viridiplantae</taxon>
        <taxon>Streptophyta</taxon>
        <taxon>Embryophyta</taxon>
        <taxon>Tracheophyta</taxon>
        <taxon>Spermatophyta</taxon>
        <taxon>Magnoliopsida</taxon>
        <taxon>eudicotyledons</taxon>
        <taxon>Gunneridae</taxon>
        <taxon>Pentapetalae</taxon>
        <taxon>rosids</taxon>
        <taxon>fabids</taxon>
        <taxon>Fabales</taxon>
        <taxon>Fabaceae</taxon>
        <taxon>Papilionoideae</taxon>
        <taxon>50 kb inversion clade</taxon>
        <taxon>NPAAA clade</taxon>
        <taxon>Hologalegina</taxon>
        <taxon>IRL clade</taxon>
        <taxon>Trifolieae</taxon>
        <taxon>Trifolium</taxon>
    </lineage>
</organism>
<feature type="non-terminal residue" evidence="1">
    <location>
        <position position="85"/>
    </location>
</feature>
<reference evidence="1 2" key="1">
    <citation type="journal article" date="2018" name="Front. Plant Sci.">
        <title>Red Clover (Trifolium pratense) and Zigzag Clover (T. medium) - A Picture of Genomic Similarities and Differences.</title>
        <authorList>
            <person name="Dluhosova J."/>
            <person name="Istvanek J."/>
            <person name="Nedelnik J."/>
            <person name="Repkova J."/>
        </authorList>
    </citation>
    <scope>NUCLEOTIDE SEQUENCE [LARGE SCALE GENOMIC DNA]</scope>
    <source>
        <strain evidence="2">cv. 10/8</strain>
        <tissue evidence="1">Leaf</tissue>
    </source>
</reference>
<sequence length="85" mass="9743">KRMREDGSPVVEARATGHPFPLPRCFTARGFFDMHPPKVPVAERVVILNQEPDMRRTQQIRDLVGVMRMMETVLVLGEERDKVNG</sequence>
<proteinExistence type="predicted"/>
<evidence type="ECO:0000313" key="2">
    <source>
        <dbReference type="Proteomes" id="UP000265520"/>
    </source>
</evidence>
<keyword evidence="2" id="KW-1185">Reference proteome</keyword>
<comment type="caution">
    <text evidence="1">The sequence shown here is derived from an EMBL/GenBank/DDBJ whole genome shotgun (WGS) entry which is preliminary data.</text>
</comment>
<dbReference type="AlphaFoldDB" id="A0A392TUS4"/>
<dbReference type="EMBL" id="LXQA010665925">
    <property type="protein sequence ID" value="MCI64913.1"/>
    <property type="molecule type" value="Genomic_DNA"/>
</dbReference>
<protein>
    <submittedName>
        <fullName evidence="1">Uncharacterized protein</fullName>
    </submittedName>
</protein>
<name>A0A392TUS4_9FABA</name>
<feature type="non-terminal residue" evidence="1">
    <location>
        <position position="1"/>
    </location>
</feature>
<evidence type="ECO:0000313" key="1">
    <source>
        <dbReference type="EMBL" id="MCI64913.1"/>
    </source>
</evidence>